<sequence>MREVINGAARSSCGDRIQIGARAEIGARQQRGETPHSDAAGELRSGETEGGVAGGARDGARTACGGARDGARTACGGDRQLMEQRGDVEVIAACADGGRHI</sequence>
<protein>
    <submittedName>
        <fullName evidence="2">Uncharacterized protein</fullName>
    </submittedName>
</protein>
<evidence type="ECO:0000313" key="2">
    <source>
        <dbReference type="EMBL" id="KOO24071.1"/>
    </source>
</evidence>
<organism evidence="2 3">
    <name type="scientific">Chrysochromulina tobinii</name>
    <dbReference type="NCBI Taxonomy" id="1460289"/>
    <lineage>
        <taxon>Eukaryota</taxon>
        <taxon>Haptista</taxon>
        <taxon>Haptophyta</taxon>
        <taxon>Prymnesiophyceae</taxon>
        <taxon>Prymnesiales</taxon>
        <taxon>Chrysochromulinaceae</taxon>
        <taxon>Chrysochromulina</taxon>
    </lineage>
</organism>
<dbReference type="EMBL" id="JWZX01003128">
    <property type="protein sequence ID" value="KOO24071.1"/>
    <property type="molecule type" value="Genomic_DNA"/>
</dbReference>
<accession>A0A0M0JBW5</accession>
<evidence type="ECO:0000256" key="1">
    <source>
        <dbReference type="SAM" id="MobiDB-lite"/>
    </source>
</evidence>
<comment type="caution">
    <text evidence="2">The sequence shown here is derived from an EMBL/GenBank/DDBJ whole genome shotgun (WGS) entry which is preliminary data.</text>
</comment>
<gene>
    <name evidence="2" type="ORF">Ctob_003267</name>
</gene>
<name>A0A0M0JBW5_9EUKA</name>
<dbReference type="Proteomes" id="UP000037460">
    <property type="component" value="Unassembled WGS sequence"/>
</dbReference>
<feature type="compositionally biased region" description="Gly residues" evidence="1">
    <location>
        <begin position="48"/>
        <end position="57"/>
    </location>
</feature>
<feature type="compositionally biased region" description="Basic and acidic residues" evidence="1">
    <location>
        <begin position="30"/>
        <end position="47"/>
    </location>
</feature>
<proteinExistence type="predicted"/>
<keyword evidence="3" id="KW-1185">Reference proteome</keyword>
<feature type="region of interest" description="Disordered" evidence="1">
    <location>
        <begin position="23"/>
        <end position="57"/>
    </location>
</feature>
<reference evidence="3" key="1">
    <citation type="journal article" date="2015" name="PLoS Genet.">
        <title>Genome Sequence and Transcriptome Analyses of Chrysochromulina tobin: Metabolic Tools for Enhanced Algal Fitness in the Prominent Order Prymnesiales (Haptophyceae).</title>
        <authorList>
            <person name="Hovde B.T."/>
            <person name="Deodato C.R."/>
            <person name="Hunsperger H.M."/>
            <person name="Ryken S.A."/>
            <person name="Yost W."/>
            <person name="Jha R.K."/>
            <person name="Patterson J."/>
            <person name="Monnat R.J. Jr."/>
            <person name="Barlow S.B."/>
            <person name="Starkenburg S.R."/>
            <person name="Cattolico R.A."/>
        </authorList>
    </citation>
    <scope>NUCLEOTIDE SEQUENCE</scope>
    <source>
        <strain evidence="3">CCMP291</strain>
    </source>
</reference>
<evidence type="ECO:0000313" key="3">
    <source>
        <dbReference type="Proteomes" id="UP000037460"/>
    </source>
</evidence>
<dbReference type="AlphaFoldDB" id="A0A0M0JBW5"/>